<evidence type="ECO:0000259" key="4">
    <source>
        <dbReference type="Pfam" id="PF17389"/>
    </source>
</evidence>
<dbReference type="Gene3D" id="1.50.10.10">
    <property type="match status" value="1"/>
</dbReference>
<feature type="domain" description="Bacterial alpha-L-rhamnosidase N-terminal" evidence="3">
    <location>
        <begin position="58"/>
        <end position="210"/>
    </location>
</feature>
<dbReference type="InterPro" id="IPR012341">
    <property type="entry name" value="6hp_glycosidase-like_sf"/>
</dbReference>
<keyword evidence="7" id="KW-1185">Reference proteome</keyword>
<proteinExistence type="predicted"/>
<dbReference type="InterPro" id="IPR008902">
    <property type="entry name" value="Rhamnosid_concanavalin"/>
</dbReference>
<accession>A3HRL3</accession>
<evidence type="ECO:0000259" key="3">
    <source>
        <dbReference type="Pfam" id="PF08531"/>
    </source>
</evidence>
<feature type="chain" id="PRO_5002653342" evidence="1">
    <location>
        <begin position="21"/>
        <end position="785"/>
    </location>
</feature>
<feature type="signal peptide" evidence="1">
    <location>
        <begin position="1"/>
        <end position="20"/>
    </location>
</feature>
<name>A3HRL3_9BACT</name>
<dbReference type="Gene3D" id="2.60.120.260">
    <property type="entry name" value="Galactose-binding domain-like"/>
    <property type="match status" value="2"/>
</dbReference>
<evidence type="ECO:0000313" key="7">
    <source>
        <dbReference type="Proteomes" id="UP000003919"/>
    </source>
</evidence>
<evidence type="ECO:0000259" key="2">
    <source>
        <dbReference type="Pfam" id="PF05592"/>
    </source>
</evidence>
<dbReference type="InterPro" id="IPR035398">
    <property type="entry name" value="Bac_rhamnosid_C"/>
</dbReference>
<dbReference type="Pfam" id="PF17389">
    <property type="entry name" value="Bac_rhamnosid6H"/>
    <property type="match status" value="1"/>
</dbReference>
<protein>
    <submittedName>
        <fullName evidence="6">Uncharacterized protein</fullName>
    </submittedName>
</protein>
<feature type="domain" description="Alpha-L-rhamnosidase C-terminal" evidence="5">
    <location>
        <begin position="706"/>
        <end position="760"/>
    </location>
</feature>
<dbReference type="InterPro" id="IPR008979">
    <property type="entry name" value="Galactose-bd-like_sf"/>
</dbReference>
<dbReference type="HOGENOM" id="CLU_009782_0_0_10"/>
<comment type="caution">
    <text evidence="6">The sequence shown here is derived from an EMBL/GenBank/DDBJ whole genome shotgun (WGS) entry which is preliminary data.</text>
</comment>
<dbReference type="InterPro" id="IPR013737">
    <property type="entry name" value="Bac_rhamnosid_N"/>
</dbReference>
<dbReference type="eggNOG" id="COG3408">
    <property type="taxonomic scope" value="Bacteria"/>
</dbReference>
<gene>
    <name evidence="6" type="ORF">ALPR1_09710</name>
</gene>
<dbReference type="InterPro" id="IPR035396">
    <property type="entry name" value="Bac_rhamnosid6H"/>
</dbReference>
<dbReference type="PANTHER" id="PTHR34987">
    <property type="entry name" value="C, PUTATIVE (AFU_ORTHOLOGUE AFUA_3G02880)-RELATED"/>
    <property type="match status" value="1"/>
</dbReference>
<dbReference type="PANTHER" id="PTHR34987:SF2">
    <property type="entry name" value="B, PUTATIVE (AFU_ORTHOLOGUE AFUA_7G05040)-RELATED"/>
    <property type="match status" value="1"/>
</dbReference>
<evidence type="ECO:0000259" key="5">
    <source>
        <dbReference type="Pfam" id="PF17390"/>
    </source>
</evidence>
<dbReference type="Gene3D" id="2.60.420.10">
    <property type="entry name" value="Maltose phosphorylase, domain 3"/>
    <property type="match status" value="1"/>
</dbReference>
<dbReference type="GO" id="GO:0005975">
    <property type="term" value="P:carbohydrate metabolic process"/>
    <property type="evidence" value="ECO:0007669"/>
    <property type="project" value="InterPro"/>
</dbReference>
<dbReference type="STRING" id="388413.ALPR1_09710"/>
<sequence>MMKKYLIILLLLLSPLLVQAQTKKNAPWISYPSANVTDYGVYHFRKTFDLKEIPENLLVHVSADNRYNLFVNGQRVSYGPAKGDFKTYNYDVLDIAPYLTSGDNVIAALVYNGGKDKPLAFFSAQTAFMLDVEEEDFDFLRTNGSWKVFENPAYSVISYQEMLFDERWFYGFYACGGGDQVDGNKYPWGWEELQFDESCWLNAEPLHFDGNAPWNLVPRKIPFMASHSVYPQRIKEITGFDEKSGAWNGRSKITIPSNTEATVLIDFEVLTMGYPELTTSGGENSSIKIKYAEALYEEVNLKAHRDSVANLTMYGVWDIFQTDGKASRTFRPLWKRTFRYVKLEIETQDTPLEILSFINEYSGYPYPDMATFVSDDSKLNEVFTISQRTLQMCSGETYYDTPYYEQLSYGGDNRPIANISTYNSTDDRLLREVLRLYTQSENNETGLFKSAYPSRFDFDQGTWSMAWIQTLLDYYEMRGDMDFILPFVPNMEKILGFYERHLDEETGLIGTVRNKNFIDWSITKGSIPRANDQMEMVQSTMLTMYYVHTLDCAVKLYNYMGDGEKSKQWARISEEIKSAVRENSWDEEKGLFSDYPNSQVFSQHTNILAILSDVVPENEQKDLLKRVLSFKDFDEMASSYFSFFLFKAMQKTDQEELYLENLDFWYDFLDRGLTTCGETGFPSHDRSDSHAWSAHPAYYLLNSVAGIKSAEVGFKSVLISPHLGSLTDLKASMPHPNGAISIEYQVIGKELVAQIELPEGLLGIWEFNEEEIALKPGVNRIRQKL</sequence>
<feature type="domain" description="Alpha-L-rhamnosidase six-hairpin glycosidase" evidence="4">
    <location>
        <begin position="368"/>
        <end position="704"/>
    </location>
</feature>
<dbReference type="EMBL" id="AAXU02000001">
    <property type="protein sequence ID" value="EAZ82481.1"/>
    <property type="molecule type" value="Genomic_DNA"/>
</dbReference>
<dbReference type="InterPro" id="IPR008928">
    <property type="entry name" value="6-hairpin_glycosidase_sf"/>
</dbReference>
<evidence type="ECO:0000313" key="6">
    <source>
        <dbReference type="EMBL" id="EAZ82481.1"/>
    </source>
</evidence>
<dbReference type="Pfam" id="PF17390">
    <property type="entry name" value="Bac_rhamnosid_C"/>
    <property type="match status" value="1"/>
</dbReference>
<organism evidence="6 7">
    <name type="scientific">Algoriphagus machipongonensis</name>
    <dbReference type="NCBI Taxonomy" id="388413"/>
    <lineage>
        <taxon>Bacteria</taxon>
        <taxon>Pseudomonadati</taxon>
        <taxon>Bacteroidota</taxon>
        <taxon>Cytophagia</taxon>
        <taxon>Cytophagales</taxon>
        <taxon>Cyclobacteriaceae</taxon>
        <taxon>Algoriphagus</taxon>
    </lineage>
</organism>
<dbReference type="AlphaFoldDB" id="A3HRL3"/>
<keyword evidence="1" id="KW-0732">Signal</keyword>
<dbReference type="SUPFAM" id="SSF49785">
    <property type="entry name" value="Galactose-binding domain-like"/>
    <property type="match status" value="1"/>
</dbReference>
<dbReference type="Proteomes" id="UP000003919">
    <property type="component" value="Unassembled WGS sequence"/>
</dbReference>
<dbReference type="Pfam" id="PF08531">
    <property type="entry name" value="Bac_rhamnosid_N"/>
    <property type="match status" value="1"/>
</dbReference>
<feature type="domain" description="Alpha-L-rhamnosidase concanavalin-like" evidence="2">
    <location>
        <begin position="260"/>
        <end position="346"/>
    </location>
</feature>
<dbReference type="SUPFAM" id="SSF48208">
    <property type="entry name" value="Six-hairpin glycosidases"/>
    <property type="match status" value="1"/>
</dbReference>
<reference evidence="6 7" key="1">
    <citation type="journal article" date="2011" name="J. Bacteriol.">
        <title>Complete genome sequence of Algoriphagus sp. PR1, bacterial prey of a colony-forming choanoflagellate.</title>
        <authorList>
            <person name="Alegado R.A."/>
            <person name="Ferriera S."/>
            <person name="Nusbaum C."/>
            <person name="Young S.K."/>
            <person name="Zeng Q."/>
            <person name="Imamovic A."/>
            <person name="Fairclough S.R."/>
            <person name="King N."/>
        </authorList>
    </citation>
    <scope>NUCLEOTIDE SEQUENCE [LARGE SCALE GENOMIC DNA]</scope>
    <source>
        <strain evidence="6 7">PR1</strain>
    </source>
</reference>
<evidence type="ECO:0000256" key="1">
    <source>
        <dbReference type="SAM" id="SignalP"/>
    </source>
</evidence>
<dbReference type="Pfam" id="PF05592">
    <property type="entry name" value="Bac_rhamnosid"/>
    <property type="match status" value="1"/>
</dbReference>
<dbReference type="OrthoDB" id="9815108at2"/>